<dbReference type="Pfam" id="PF03193">
    <property type="entry name" value="RsgA_GTPase"/>
    <property type="match status" value="1"/>
</dbReference>
<comment type="similarity">
    <text evidence="3">Belongs to the TRAFAC class YlqF/YawG GTPase family. RsgA subfamily.</text>
</comment>
<comment type="subunit">
    <text evidence="3">Monomer. Associates with 30S ribosomal subunit, binds 16S rRNA.</text>
</comment>
<name>A0A6M9PUE2_9BURK</name>
<proteinExistence type="inferred from homology"/>
<dbReference type="EMBL" id="CP028941">
    <property type="protein sequence ID" value="QKM63068.1"/>
    <property type="molecule type" value="Genomic_DNA"/>
</dbReference>
<dbReference type="KEGG" id="pani:DCO16_08395"/>
<dbReference type="Proteomes" id="UP000500806">
    <property type="component" value="Chromosome"/>
</dbReference>
<keyword evidence="3" id="KW-0378">Hydrolase</keyword>
<dbReference type="GO" id="GO:0042274">
    <property type="term" value="P:ribosomal small subunit biogenesis"/>
    <property type="evidence" value="ECO:0007669"/>
    <property type="project" value="UniProtKB-UniRule"/>
</dbReference>
<dbReference type="Gene3D" id="1.10.40.50">
    <property type="entry name" value="Probable gtpase engc, domain 3"/>
    <property type="match status" value="1"/>
</dbReference>
<accession>A0A6M9PUE2</accession>
<keyword evidence="3" id="KW-0699">rRNA-binding</keyword>
<gene>
    <name evidence="3 6" type="primary">rsgA</name>
    <name evidence="6" type="ORF">DCO16_08395</name>
</gene>
<keyword evidence="3" id="KW-0479">Metal-binding</keyword>
<comment type="subcellular location">
    <subcellularLocation>
        <location evidence="3">Cytoplasm</location>
    </subcellularLocation>
</comment>
<dbReference type="Gene3D" id="3.40.50.300">
    <property type="entry name" value="P-loop containing nucleotide triphosphate hydrolases"/>
    <property type="match status" value="1"/>
</dbReference>
<feature type="domain" description="EngC GTPase" evidence="4">
    <location>
        <begin position="88"/>
        <end position="245"/>
    </location>
</feature>
<dbReference type="PROSITE" id="PS51721">
    <property type="entry name" value="G_CP"/>
    <property type="match status" value="1"/>
</dbReference>
<dbReference type="PANTHER" id="PTHR32120:SF11">
    <property type="entry name" value="SMALL RIBOSOMAL SUBUNIT BIOGENESIS GTPASE RSGA 1, MITOCHONDRIAL-RELATED"/>
    <property type="match status" value="1"/>
</dbReference>
<keyword evidence="3" id="KW-0963">Cytoplasm</keyword>
<comment type="cofactor">
    <cofactor evidence="3">
        <name>Zn(2+)</name>
        <dbReference type="ChEBI" id="CHEBI:29105"/>
    </cofactor>
    <text evidence="3">Binds 1 zinc ion per subunit.</text>
</comment>
<evidence type="ECO:0000313" key="6">
    <source>
        <dbReference type="EMBL" id="QKM63068.1"/>
    </source>
</evidence>
<feature type="binding site" evidence="3">
    <location>
        <position position="276"/>
    </location>
    <ligand>
        <name>Zn(2+)</name>
        <dbReference type="ChEBI" id="CHEBI:29105"/>
    </ligand>
</feature>
<keyword evidence="1 3" id="KW-0547">Nucleotide-binding</keyword>
<feature type="binding site" evidence="3">
    <location>
        <position position="278"/>
    </location>
    <ligand>
        <name>Zn(2+)</name>
        <dbReference type="ChEBI" id="CHEBI:29105"/>
    </ligand>
</feature>
<comment type="function">
    <text evidence="3">One of several proteins that assist in the late maturation steps of the functional core of the 30S ribosomal subunit. Helps release RbfA from mature subunits. May play a role in the assembly of ribosomal proteins into the subunit. Circularly permuted GTPase that catalyzes slow GTP hydrolysis, GTPase activity is stimulated by the 30S ribosomal subunit.</text>
</comment>
<dbReference type="GO" id="GO:0005525">
    <property type="term" value="F:GTP binding"/>
    <property type="evidence" value="ECO:0007669"/>
    <property type="project" value="UniProtKB-UniRule"/>
</dbReference>
<keyword evidence="3" id="KW-0690">Ribosome biogenesis</keyword>
<feature type="binding site" evidence="3">
    <location>
        <position position="271"/>
    </location>
    <ligand>
        <name>Zn(2+)</name>
        <dbReference type="ChEBI" id="CHEBI:29105"/>
    </ligand>
</feature>
<dbReference type="HAMAP" id="MF_01820">
    <property type="entry name" value="GTPase_RsgA"/>
    <property type="match status" value="1"/>
</dbReference>
<dbReference type="InterPro" id="IPR010914">
    <property type="entry name" value="RsgA_GTPase_dom"/>
</dbReference>
<keyword evidence="3" id="KW-0862">Zinc</keyword>
<evidence type="ECO:0000313" key="7">
    <source>
        <dbReference type="Proteomes" id="UP000500806"/>
    </source>
</evidence>
<dbReference type="GO" id="GO:0005737">
    <property type="term" value="C:cytoplasm"/>
    <property type="evidence" value="ECO:0007669"/>
    <property type="project" value="UniProtKB-SubCell"/>
</dbReference>
<dbReference type="AlphaFoldDB" id="A0A6M9PUE2"/>
<keyword evidence="2 3" id="KW-0342">GTP-binding</keyword>
<dbReference type="InterPro" id="IPR030378">
    <property type="entry name" value="G_CP_dom"/>
</dbReference>
<feature type="binding site" evidence="3">
    <location>
        <position position="284"/>
    </location>
    <ligand>
        <name>Zn(2+)</name>
        <dbReference type="ChEBI" id="CHEBI:29105"/>
    </ligand>
</feature>
<evidence type="ECO:0000256" key="1">
    <source>
        <dbReference type="ARBA" id="ARBA00022741"/>
    </source>
</evidence>
<dbReference type="SUPFAM" id="SSF52540">
    <property type="entry name" value="P-loop containing nucleoside triphosphate hydrolases"/>
    <property type="match status" value="1"/>
</dbReference>
<sequence>MEQFRALLTASYGRHYLAQRLVQDGDHPESPAGELIQVSTPAKQHIGAVGDRMLLEMTSLDQARIVHIEPRENLLYRSDAFKSKLIASNVDQILVVLATQPAFSPDLLGRAVVAAETNQIGLHILLNKCDLQDNLAQARKIIAPYARMGYPVSEVSAKFDAASIEALRPAIQGKVSVFVGQSGMGKSSLLNAWVPNAAAITQEYSVRLDTGKHTTTACRYFELPESWGRDAQGKLGALIDSPGFQEFGLAHMSVSELEHAFREFQDLLGKCRFHNCAHQSEPDCAIRDAVDKNEIAPERLALFRQLRSDSKTADTQIQGISQAKERWSALAVKPSKR</sequence>
<dbReference type="GO" id="GO:0003924">
    <property type="term" value="F:GTPase activity"/>
    <property type="evidence" value="ECO:0007669"/>
    <property type="project" value="UniProtKB-UniRule"/>
</dbReference>
<dbReference type="NCBIfam" id="TIGR00157">
    <property type="entry name" value="ribosome small subunit-dependent GTPase A"/>
    <property type="match status" value="1"/>
</dbReference>
<evidence type="ECO:0000256" key="3">
    <source>
        <dbReference type="HAMAP-Rule" id="MF_01820"/>
    </source>
</evidence>
<dbReference type="InterPro" id="IPR004881">
    <property type="entry name" value="Ribosome_biogen_GTPase_RsgA"/>
</dbReference>
<evidence type="ECO:0000259" key="5">
    <source>
        <dbReference type="PROSITE" id="PS51721"/>
    </source>
</evidence>
<evidence type="ECO:0000259" key="4">
    <source>
        <dbReference type="PROSITE" id="PS50936"/>
    </source>
</evidence>
<dbReference type="InterPro" id="IPR027417">
    <property type="entry name" value="P-loop_NTPase"/>
</dbReference>
<protein>
    <recommendedName>
        <fullName evidence="3">Small ribosomal subunit biogenesis GTPase RsgA</fullName>
        <ecNumber evidence="3">3.6.1.-</ecNumber>
    </recommendedName>
</protein>
<reference evidence="6 7" key="1">
    <citation type="submission" date="2018-04" db="EMBL/GenBank/DDBJ databases">
        <title>Polynucleobacter sp. LimPoW16 genome.</title>
        <authorList>
            <person name="Hahn M.W."/>
        </authorList>
    </citation>
    <scope>NUCLEOTIDE SEQUENCE [LARGE SCALE GENOMIC DNA]</scope>
    <source>
        <strain evidence="6 7">LimPoW16</strain>
    </source>
</reference>
<dbReference type="GO" id="GO:0019843">
    <property type="term" value="F:rRNA binding"/>
    <property type="evidence" value="ECO:0007669"/>
    <property type="project" value="UniProtKB-KW"/>
</dbReference>
<feature type="binding site" evidence="3">
    <location>
        <begin position="180"/>
        <end position="188"/>
    </location>
    <ligand>
        <name>GTP</name>
        <dbReference type="ChEBI" id="CHEBI:37565"/>
    </ligand>
</feature>
<evidence type="ECO:0000256" key="2">
    <source>
        <dbReference type="ARBA" id="ARBA00023134"/>
    </source>
</evidence>
<dbReference type="EC" id="3.6.1.-" evidence="3"/>
<dbReference type="RefSeq" id="WP_173943227.1">
    <property type="nucleotide sequence ID" value="NZ_CBCSCD010000001.1"/>
</dbReference>
<dbReference type="CDD" id="cd01854">
    <property type="entry name" value="YjeQ_EngC"/>
    <property type="match status" value="1"/>
</dbReference>
<dbReference type="GO" id="GO:0046872">
    <property type="term" value="F:metal ion binding"/>
    <property type="evidence" value="ECO:0007669"/>
    <property type="project" value="UniProtKB-KW"/>
</dbReference>
<keyword evidence="3" id="KW-0694">RNA-binding</keyword>
<feature type="binding site" evidence="3">
    <location>
        <begin position="127"/>
        <end position="130"/>
    </location>
    <ligand>
        <name>GTP</name>
        <dbReference type="ChEBI" id="CHEBI:37565"/>
    </ligand>
</feature>
<organism evidence="6 7">
    <name type="scientific">Polynucleobacter antarcticus</name>
    <dbReference type="NCBI Taxonomy" id="1743162"/>
    <lineage>
        <taxon>Bacteria</taxon>
        <taxon>Pseudomonadati</taxon>
        <taxon>Pseudomonadota</taxon>
        <taxon>Betaproteobacteria</taxon>
        <taxon>Burkholderiales</taxon>
        <taxon>Burkholderiaceae</taxon>
        <taxon>Polynucleobacter</taxon>
    </lineage>
</organism>
<dbReference type="PROSITE" id="PS50936">
    <property type="entry name" value="ENGC_GTPASE"/>
    <property type="match status" value="1"/>
</dbReference>
<keyword evidence="7" id="KW-1185">Reference proteome</keyword>
<feature type="domain" description="CP-type G" evidence="5">
    <location>
        <begin position="82"/>
        <end position="247"/>
    </location>
</feature>
<dbReference type="PANTHER" id="PTHR32120">
    <property type="entry name" value="SMALL RIBOSOMAL SUBUNIT BIOGENESIS GTPASE RSGA"/>
    <property type="match status" value="1"/>
</dbReference>